<dbReference type="Gene3D" id="3.90.190.10">
    <property type="entry name" value="Protein tyrosine phosphatase superfamily"/>
    <property type="match status" value="1"/>
</dbReference>
<gene>
    <name evidence="3" type="ORF">H9848_08925</name>
</gene>
<name>A0A9D2BQH5_9BACT</name>
<organism evidence="3 4">
    <name type="scientific">Candidatus Parabacteroides intestinigallinarum</name>
    <dbReference type="NCBI Taxonomy" id="2838722"/>
    <lineage>
        <taxon>Bacteria</taxon>
        <taxon>Pseudomonadati</taxon>
        <taxon>Bacteroidota</taxon>
        <taxon>Bacteroidia</taxon>
        <taxon>Bacteroidales</taxon>
        <taxon>Tannerellaceae</taxon>
        <taxon>Parabacteroides</taxon>
    </lineage>
</organism>
<dbReference type="GO" id="GO:0004721">
    <property type="term" value="F:phosphoprotein phosphatase activity"/>
    <property type="evidence" value="ECO:0007669"/>
    <property type="project" value="InterPro"/>
</dbReference>
<comment type="similarity">
    <text evidence="1">Belongs to the protein-tyrosine phosphatase family.</text>
</comment>
<dbReference type="AlphaFoldDB" id="A0A9D2BQH5"/>
<sequence>MLGKILSLCAAIVWGVSCTSHAPQIEALCLRDAIGNYVLKWETNPEIEGTVRISVSDDSERFEDKPVALTANIRDGVATYITNDNVTRKYFRLVFNEKYTRIVSARSSTMDNIQNFRDMGGYATGDGKIVKWGKVFRSGQLDALSREDSIRINELGIRTIIDLRTEWEAALHPTRYTNARIVRIPITVGETTDVIQRVVDGKMRKGDAQIFMEDEYLQFVTDNSDAFAQALQVFLDADNYPILFTCSYGKDRSGFLGAMLLTALKATRETILTDYLTSNQYISADHLMEMASCLSTEAQESITVFLTADEHLMDLAFRKIEKEYGSTEKYLSQGLRFDDNAQKRLRKILLYD</sequence>
<feature type="chain" id="PRO_5038713339" evidence="2">
    <location>
        <begin position="23"/>
        <end position="352"/>
    </location>
</feature>
<comment type="caution">
    <text evidence="3">The sequence shown here is derived from an EMBL/GenBank/DDBJ whole genome shotgun (WGS) entry which is preliminary data.</text>
</comment>
<dbReference type="Pfam" id="PF13350">
    <property type="entry name" value="Y_phosphatase3"/>
    <property type="match status" value="1"/>
</dbReference>
<keyword evidence="2" id="KW-0732">Signal</keyword>
<reference evidence="3" key="2">
    <citation type="submission" date="2021-04" db="EMBL/GenBank/DDBJ databases">
        <authorList>
            <person name="Gilroy R."/>
        </authorList>
    </citation>
    <scope>NUCLEOTIDE SEQUENCE</scope>
    <source>
        <strain evidence="3">ChiHecec2B26-12326</strain>
    </source>
</reference>
<dbReference type="EMBL" id="DXEN01000067">
    <property type="protein sequence ID" value="HIX86710.1"/>
    <property type="molecule type" value="Genomic_DNA"/>
</dbReference>
<dbReference type="PANTHER" id="PTHR31126:SF1">
    <property type="entry name" value="TYROSINE SPECIFIC PROTEIN PHOSPHATASES DOMAIN-CONTAINING PROTEIN"/>
    <property type="match status" value="1"/>
</dbReference>
<dbReference type="SUPFAM" id="SSF52799">
    <property type="entry name" value="(Phosphotyrosine protein) phosphatases II"/>
    <property type="match status" value="1"/>
</dbReference>
<dbReference type="InterPro" id="IPR029021">
    <property type="entry name" value="Prot-tyrosine_phosphatase-like"/>
</dbReference>
<feature type="signal peptide" evidence="2">
    <location>
        <begin position="1"/>
        <end position="22"/>
    </location>
</feature>
<protein>
    <submittedName>
        <fullName evidence="3">Tyrosine-protein phosphatase</fullName>
    </submittedName>
</protein>
<evidence type="ECO:0000313" key="3">
    <source>
        <dbReference type="EMBL" id="HIX86710.1"/>
    </source>
</evidence>
<reference evidence="3" key="1">
    <citation type="journal article" date="2021" name="PeerJ">
        <title>Extensive microbial diversity within the chicken gut microbiome revealed by metagenomics and culture.</title>
        <authorList>
            <person name="Gilroy R."/>
            <person name="Ravi A."/>
            <person name="Getino M."/>
            <person name="Pursley I."/>
            <person name="Horton D.L."/>
            <person name="Alikhan N.F."/>
            <person name="Baker D."/>
            <person name="Gharbi K."/>
            <person name="Hall N."/>
            <person name="Watson M."/>
            <person name="Adriaenssens E.M."/>
            <person name="Foster-Nyarko E."/>
            <person name="Jarju S."/>
            <person name="Secka A."/>
            <person name="Antonio M."/>
            <person name="Oren A."/>
            <person name="Chaudhuri R.R."/>
            <person name="La Ragione R."/>
            <person name="Hildebrand F."/>
            <person name="Pallen M.J."/>
        </authorList>
    </citation>
    <scope>NUCLEOTIDE SEQUENCE</scope>
    <source>
        <strain evidence="3">ChiHecec2B26-12326</strain>
    </source>
</reference>
<evidence type="ECO:0000256" key="2">
    <source>
        <dbReference type="SAM" id="SignalP"/>
    </source>
</evidence>
<dbReference type="Proteomes" id="UP000823847">
    <property type="component" value="Unassembled WGS sequence"/>
</dbReference>
<dbReference type="PANTHER" id="PTHR31126">
    <property type="entry name" value="TYROSINE-PROTEIN PHOSPHATASE"/>
    <property type="match status" value="1"/>
</dbReference>
<proteinExistence type="inferred from homology"/>
<evidence type="ECO:0000256" key="1">
    <source>
        <dbReference type="ARBA" id="ARBA00009580"/>
    </source>
</evidence>
<accession>A0A9D2BQH5</accession>
<dbReference type="PROSITE" id="PS51257">
    <property type="entry name" value="PROKAR_LIPOPROTEIN"/>
    <property type="match status" value="1"/>
</dbReference>
<evidence type="ECO:0000313" key="4">
    <source>
        <dbReference type="Proteomes" id="UP000823847"/>
    </source>
</evidence>
<dbReference type="InterPro" id="IPR026893">
    <property type="entry name" value="Tyr/Ser_Pase_IphP-type"/>
</dbReference>